<comment type="caution">
    <text evidence="1">The sequence shown here is derived from an EMBL/GenBank/DDBJ whole genome shotgun (WGS) entry which is preliminary data.</text>
</comment>
<evidence type="ECO:0000313" key="1">
    <source>
        <dbReference type="EMBL" id="GGW61805.1"/>
    </source>
</evidence>
<reference evidence="2" key="1">
    <citation type="journal article" date="2019" name="Int. J. Syst. Evol. Microbiol.">
        <title>The Global Catalogue of Microorganisms (GCM) 10K type strain sequencing project: providing services to taxonomists for standard genome sequencing and annotation.</title>
        <authorList>
            <consortium name="The Broad Institute Genomics Platform"/>
            <consortium name="The Broad Institute Genome Sequencing Center for Infectious Disease"/>
            <person name="Wu L."/>
            <person name="Ma J."/>
        </authorList>
    </citation>
    <scope>NUCLEOTIDE SEQUENCE [LARGE SCALE GENOMIC DNA]</scope>
    <source>
        <strain evidence="2">KCTC 23723</strain>
    </source>
</reference>
<dbReference type="SUPFAM" id="SSF48452">
    <property type="entry name" value="TPR-like"/>
    <property type="match status" value="1"/>
</dbReference>
<keyword evidence="2" id="KW-1185">Reference proteome</keyword>
<organism evidence="1 2">
    <name type="scientific">Alishewanella tabrizica</name>
    <dbReference type="NCBI Taxonomy" id="671278"/>
    <lineage>
        <taxon>Bacteria</taxon>
        <taxon>Pseudomonadati</taxon>
        <taxon>Pseudomonadota</taxon>
        <taxon>Gammaproteobacteria</taxon>
        <taxon>Alteromonadales</taxon>
        <taxon>Alteromonadaceae</taxon>
        <taxon>Alishewanella</taxon>
    </lineage>
</organism>
<dbReference type="InterPro" id="IPR011990">
    <property type="entry name" value="TPR-like_helical_dom_sf"/>
</dbReference>
<sequence>MFSLMYLLLFLTQPVAVDNTKLVNDEVVFTLKPELPTNQEIDTLLEIMRTNPTNNVRLRLASLYIQGSKLPGFGDWFHYAESLLMQYVPSDTTSIDYLLLLSDIKQQQHHFSESLHLLDQVFQAQPQHIQASLIAARIHLAMHNTDLAQKSCQRLLSQDIFLFSVCTYEVLGRKGEWQTAYEALYALHAKYYELEPALDIWIKGILSEQAEQLGHIRTAIEWLKPVLDKAPASLWLKWADLNLDISEADIVYETLSNLKVVESLEDSLLLRLAIAERDLKRGEHYQTIIHDRMRLRVIRQDTDHAADLAHYFLRLKYDPKLALYWAKINYQSAKEPDDKKLLVLSEQALLAMKSE</sequence>
<accession>A0ABQ2WLT2</accession>
<gene>
    <name evidence="1" type="ORF">GCM10008111_17490</name>
</gene>
<dbReference type="EMBL" id="BMYR01000006">
    <property type="protein sequence ID" value="GGW61805.1"/>
    <property type="molecule type" value="Genomic_DNA"/>
</dbReference>
<protein>
    <recommendedName>
        <fullName evidence="3">TPR domain protein</fullName>
    </recommendedName>
</protein>
<evidence type="ECO:0000313" key="2">
    <source>
        <dbReference type="Proteomes" id="UP000634667"/>
    </source>
</evidence>
<evidence type="ECO:0008006" key="3">
    <source>
        <dbReference type="Google" id="ProtNLM"/>
    </source>
</evidence>
<dbReference type="Proteomes" id="UP000634667">
    <property type="component" value="Unassembled WGS sequence"/>
</dbReference>
<proteinExistence type="predicted"/>
<name>A0ABQ2WLT2_9ALTE</name>
<dbReference type="Gene3D" id="1.25.40.10">
    <property type="entry name" value="Tetratricopeptide repeat domain"/>
    <property type="match status" value="1"/>
</dbReference>
<dbReference type="RefSeq" id="WP_189482579.1">
    <property type="nucleotide sequence ID" value="NZ_BMYR01000006.1"/>
</dbReference>